<keyword evidence="3" id="KW-1185">Reference proteome</keyword>
<evidence type="ECO:0000313" key="3">
    <source>
        <dbReference type="Proteomes" id="UP001500880"/>
    </source>
</evidence>
<dbReference type="EMBL" id="BAAADO010000007">
    <property type="protein sequence ID" value="GAA0500582.1"/>
    <property type="molecule type" value="Genomic_DNA"/>
</dbReference>
<reference evidence="2 3" key="1">
    <citation type="journal article" date="2019" name="Int. J. Syst. Evol. Microbiol.">
        <title>The Global Catalogue of Microorganisms (GCM) 10K type strain sequencing project: providing services to taxonomists for standard genome sequencing and annotation.</title>
        <authorList>
            <consortium name="The Broad Institute Genomics Platform"/>
            <consortium name="The Broad Institute Genome Sequencing Center for Infectious Disease"/>
            <person name="Wu L."/>
            <person name="Ma J."/>
        </authorList>
    </citation>
    <scope>NUCLEOTIDE SEQUENCE [LARGE SCALE GENOMIC DNA]</scope>
    <source>
        <strain evidence="2 3">JCM 12389</strain>
    </source>
</reference>
<evidence type="ECO:0008006" key="4">
    <source>
        <dbReference type="Google" id="ProtNLM"/>
    </source>
</evidence>
<accession>A0ABN1BLI5</accession>
<proteinExistence type="predicted"/>
<name>A0ABN1BLI5_9BACI</name>
<dbReference type="Proteomes" id="UP001500880">
    <property type="component" value="Unassembled WGS sequence"/>
</dbReference>
<organism evidence="2 3">
    <name type="scientific">Salinibacillus aidingensis</name>
    <dbReference type="NCBI Taxonomy" id="237684"/>
    <lineage>
        <taxon>Bacteria</taxon>
        <taxon>Bacillati</taxon>
        <taxon>Bacillota</taxon>
        <taxon>Bacilli</taxon>
        <taxon>Bacillales</taxon>
        <taxon>Bacillaceae</taxon>
        <taxon>Salinibacillus</taxon>
    </lineage>
</organism>
<evidence type="ECO:0000313" key="2">
    <source>
        <dbReference type="EMBL" id="GAA0500582.1"/>
    </source>
</evidence>
<sequence length="58" mass="6946">MTKAGIRRSPRKNPSWRPMSVDVSDSFRPLFERNEQLLQQIDKRRKQAILNLIIKERP</sequence>
<evidence type="ECO:0000256" key="1">
    <source>
        <dbReference type="SAM" id="MobiDB-lite"/>
    </source>
</evidence>
<feature type="region of interest" description="Disordered" evidence="1">
    <location>
        <begin position="1"/>
        <end position="20"/>
    </location>
</feature>
<protein>
    <recommendedName>
        <fullName evidence="4">Fur-regulated basic protein B</fullName>
    </recommendedName>
</protein>
<comment type="caution">
    <text evidence="2">The sequence shown here is derived from an EMBL/GenBank/DDBJ whole genome shotgun (WGS) entry which is preliminary data.</text>
</comment>
<gene>
    <name evidence="2" type="ORF">GCM10008986_29870</name>
</gene>
<feature type="compositionally biased region" description="Basic residues" evidence="1">
    <location>
        <begin position="1"/>
        <end position="11"/>
    </location>
</feature>